<comment type="similarity">
    <text evidence="1">Belongs to the RecJ family.</text>
</comment>
<evidence type="ECO:0000256" key="1">
    <source>
        <dbReference type="ARBA" id="ARBA00005915"/>
    </source>
</evidence>
<feature type="domain" description="DHHA1" evidence="7">
    <location>
        <begin position="343"/>
        <end position="436"/>
    </location>
</feature>
<dbReference type="InterPro" id="IPR003156">
    <property type="entry name" value="DHHA1_dom"/>
</dbReference>
<dbReference type="STRING" id="1329250.WOSG25_030510"/>
<dbReference type="InterPro" id="IPR001667">
    <property type="entry name" value="DDH_dom"/>
</dbReference>
<dbReference type="InterPro" id="IPR038763">
    <property type="entry name" value="DHH_sf"/>
</dbReference>
<accession>A0A069CSJ8</accession>
<dbReference type="Gene3D" id="3.10.310.30">
    <property type="match status" value="1"/>
</dbReference>
<evidence type="ECO:0000256" key="4">
    <source>
        <dbReference type="ARBA" id="ARBA00022801"/>
    </source>
</evidence>
<dbReference type="EMBL" id="DF820486">
    <property type="protein sequence ID" value="GAK30454.1"/>
    <property type="molecule type" value="Genomic_DNA"/>
</dbReference>
<dbReference type="Proteomes" id="UP000030643">
    <property type="component" value="Unassembled WGS sequence"/>
</dbReference>
<dbReference type="GO" id="GO:0003676">
    <property type="term" value="F:nucleic acid binding"/>
    <property type="evidence" value="ECO:0007669"/>
    <property type="project" value="InterPro"/>
</dbReference>
<gene>
    <name evidence="10" type="primary">recJ</name>
    <name evidence="10" type="ORF">WOSG25_030510</name>
</gene>
<dbReference type="PANTHER" id="PTHR30255">
    <property type="entry name" value="SINGLE-STRANDED-DNA-SPECIFIC EXONUCLEASE RECJ"/>
    <property type="match status" value="1"/>
</dbReference>
<feature type="domain" description="RecJ OB" evidence="9">
    <location>
        <begin position="453"/>
        <end position="557"/>
    </location>
</feature>
<dbReference type="GO" id="GO:0006310">
    <property type="term" value="P:DNA recombination"/>
    <property type="evidence" value="ECO:0007669"/>
    <property type="project" value="InterPro"/>
</dbReference>
<protein>
    <recommendedName>
        <fullName evidence="2">Single-stranded-DNA-specific exonuclease RecJ</fullName>
    </recommendedName>
</protein>
<dbReference type="GO" id="GO:0008409">
    <property type="term" value="F:5'-3' exonuclease activity"/>
    <property type="evidence" value="ECO:0007669"/>
    <property type="project" value="InterPro"/>
</dbReference>
<organism evidence="10 11">
    <name type="scientific">Weissella oryzae (strain DSM 25784 / JCM 18191 / LMG 30913 / SG25)</name>
    <dbReference type="NCBI Taxonomy" id="1329250"/>
    <lineage>
        <taxon>Bacteria</taxon>
        <taxon>Bacillati</taxon>
        <taxon>Bacillota</taxon>
        <taxon>Bacilli</taxon>
        <taxon>Lactobacillales</taxon>
        <taxon>Lactobacillaceae</taxon>
        <taxon>Weissella</taxon>
    </lineage>
</organism>
<dbReference type="NCBIfam" id="TIGR00644">
    <property type="entry name" value="recJ"/>
    <property type="match status" value="1"/>
</dbReference>
<proteinExistence type="inferred from homology"/>
<dbReference type="Pfam" id="PF10141">
    <property type="entry name" value="ssDNA-exonuc_C"/>
    <property type="match status" value="1"/>
</dbReference>
<dbReference type="InterPro" id="IPR051673">
    <property type="entry name" value="SSDNA_exonuclease_RecJ"/>
</dbReference>
<evidence type="ECO:0000259" key="7">
    <source>
        <dbReference type="Pfam" id="PF02272"/>
    </source>
</evidence>
<dbReference type="eggNOG" id="COG0608">
    <property type="taxonomic scope" value="Bacteria"/>
</dbReference>
<evidence type="ECO:0000259" key="8">
    <source>
        <dbReference type="Pfam" id="PF10141"/>
    </source>
</evidence>
<evidence type="ECO:0000313" key="11">
    <source>
        <dbReference type="Proteomes" id="UP000030643"/>
    </source>
</evidence>
<dbReference type="OrthoDB" id="9809852at2"/>
<evidence type="ECO:0000313" key="10">
    <source>
        <dbReference type="EMBL" id="GAK30454.1"/>
    </source>
</evidence>
<evidence type="ECO:0000256" key="2">
    <source>
        <dbReference type="ARBA" id="ARBA00019841"/>
    </source>
</evidence>
<evidence type="ECO:0000259" key="6">
    <source>
        <dbReference type="Pfam" id="PF01368"/>
    </source>
</evidence>
<evidence type="ECO:0000259" key="9">
    <source>
        <dbReference type="Pfam" id="PF17768"/>
    </source>
</evidence>
<keyword evidence="4" id="KW-0378">Hydrolase</keyword>
<feature type="domain" description="Single-stranded-DNA-specific exonuclease RecJ C-terminal" evidence="8">
    <location>
        <begin position="566"/>
        <end position="759"/>
    </location>
</feature>
<name>A0A069CSJ8_WEIOS</name>
<dbReference type="Pfam" id="PF02272">
    <property type="entry name" value="DHHA1"/>
    <property type="match status" value="1"/>
</dbReference>
<dbReference type="InterPro" id="IPR004610">
    <property type="entry name" value="RecJ"/>
</dbReference>
<dbReference type="Gene3D" id="3.90.1640.30">
    <property type="match status" value="1"/>
</dbReference>
<dbReference type="RefSeq" id="WP_027698564.1">
    <property type="nucleotide sequence ID" value="NZ_DF820486.1"/>
</dbReference>
<feature type="domain" description="DDH" evidence="6">
    <location>
        <begin position="83"/>
        <end position="227"/>
    </location>
</feature>
<dbReference type="Pfam" id="PF17768">
    <property type="entry name" value="RecJ_OB"/>
    <property type="match status" value="1"/>
</dbReference>
<keyword evidence="5" id="KW-0269">Exonuclease</keyword>
<dbReference type="GO" id="GO:0006281">
    <property type="term" value="P:DNA repair"/>
    <property type="evidence" value="ECO:0007669"/>
    <property type="project" value="InterPro"/>
</dbReference>
<dbReference type="PANTHER" id="PTHR30255:SF2">
    <property type="entry name" value="SINGLE-STRANDED-DNA-SPECIFIC EXONUCLEASE RECJ"/>
    <property type="match status" value="1"/>
</dbReference>
<sequence length="768" mass="84220">MISARNKWVFPQVDRPDLIEEFTEAFGISDLVAKILIARGYDDLEKAHTFLQPDESQFHDPFALHDMDKAITRILAAIDAGEKIVVYGDYDVDGMTATAIMTWALEVLGAEVSYFVPDRFNDGYGPNLKQYQRLVDEGMQLLITVDNGVSGFEEIAWLTEQKIDVVVTDHHELPEQLPLATAIVHPRHPEGAYPFGGLSGAGVAFKVASALLEAPADEVLDLAAIGTIADVMDLTDENRTITALGLENLRSDPRPALAALLQKAGIDLSKLDAATVGFTIGPRLNSLGRLANANDGVQFLLMDEPGEAETMAGQLEELNTKRQALVNTISTEALAQAANFADEPVLVLTGEGWHEGVLGIVAAKVVEQTGKPTLVLNLQGQELKGSARSTAAFDLFAALDPHRDLMLAFGGHAAAAGLTLMVDKVPALRMALNQAAESQGVASAALPELRIAAEIGGRAFNRENYEALKALAPFGQGNPEPLFAVNLTGVENVKTMSAGKHLRFTGQTRDAKLPIVAFGRGSMADELAGRFLELQVVGTMSENTFRGEVTYQMMLADLNATGSAFLDWRTTRLTVQTFNQNASYIFFQKKMYEQAGKYVQAGSEALWWEDAFNKTALDTMALVDLPDSLEQLAEVLQFVPAKRLAAIFYSKQPRYLQQAPNRQDFSRFYKFVSGHPNFAFKAQYDNLAKYLNIERNTLTLIIQVFLEAKFVTIDNGFLNGVSNPASVKLEEMPAYRKFLDQRQLEQQLIYSTTAELEQLIADLSKQEN</sequence>
<keyword evidence="11" id="KW-1185">Reference proteome</keyword>
<evidence type="ECO:0000256" key="5">
    <source>
        <dbReference type="ARBA" id="ARBA00022839"/>
    </source>
</evidence>
<keyword evidence="3" id="KW-0540">Nuclease</keyword>
<dbReference type="InterPro" id="IPR041122">
    <property type="entry name" value="RecJ_OB"/>
</dbReference>
<dbReference type="SUPFAM" id="SSF64182">
    <property type="entry name" value="DHH phosphoesterases"/>
    <property type="match status" value="1"/>
</dbReference>
<evidence type="ECO:0000256" key="3">
    <source>
        <dbReference type="ARBA" id="ARBA00022722"/>
    </source>
</evidence>
<dbReference type="Pfam" id="PF01368">
    <property type="entry name" value="DHH"/>
    <property type="match status" value="1"/>
</dbReference>
<dbReference type="AlphaFoldDB" id="A0A069CSJ8"/>
<dbReference type="InterPro" id="IPR018779">
    <property type="entry name" value="RecJ_C"/>
</dbReference>
<reference evidence="11" key="1">
    <citation type="journal article" date="2014" name="Genome Announc.">
        <title>Draft genome sequence of Weissella oryzae SG25T, isolated from fermented rice grains.</title>
        <authorList>
            <person name="Tanizawa Y."/>
            <person name="Fujisawa T."/>
            <person name="Mochizuki T."/>
            <person name="Kaminuma E."/>
            <person name="Suzuki Y."/>
            <person name="Nakamura Y."/>
            <person name="Tohno M."/>
        </authorList>
    </citation>
    <scope>NUCLEOTIDE SEQUENCE [LARGE SCALE GENOMIC DNA]</scope>
    <source>
        <strain evidence="11">DSM 25784 / JCM 18191 / LMG 30913 / SG25</strain>
    </source>
</reference>